<proteinExistence type="predicted"/>
<sequence length="402" mass="44712">MPNPATPKKVLCTFPDCPRRFNTVEEMKKHKSCAPEHEYCTRCDEDFENEERHLIHKIKSNKHIVCPICGVDFRSEGGRDGHIRQASCPQPSVFLRSDHAISHLDIALFKTAGGLMRHIEDDECPEITKRRLLEERSKKIMIKQALGGGVGSPLPILPRPGDLDDVDGGVKVNPLEYDNREAMANQPKPGDDGSAALSQKHWPELKTAAKARPTDNPAPADLMGFSDLAITDKPGDGDWKGKGRLIAIPESEREKDENERPFGVGAPDAGQILRFLQHNWDPTNFFDSYSGEYVCPCRARFKTMKVFEEHMLMKSQGARGMECPGCHRIFKTTAALVAHCESSTKRCLINANSRYSQIIDEVSAGVIQAAGYMPDGTVKYEAGKLELAKTTTIGVDLEKNKW</sequence>
<comment type="caution">
    <text evidence="1">The sequence shown here is derived from an EMBL/GenBank/DDBJ whole genome shotgun (WGS) entry which is preliminary data.</text>
</comment>
<organism evidence="1 2">
    <name type="scientific">Aspergillus fumigatiaffinis</name>
    <dbReference type="NCBI Taxonomy" id="340414"/>
    <lineage>
        <taxon>Eukaryota</taxon>
        <taxon>Fungi</taxon>
        <taxon>Dikarya</taxon>
        <taxon>Ascomycota</taxon>
        <taxon>Pezizomycotina</taxon>
        <taxon>Eurotiomycetes</taxon>
        <taxon>Eurotiomycetidae</taxon>
        <taxon>Eurotiales</taxon>
        <taxon>Aspergillaceae</taxon>
        <taxon>Aspergillus</taxon>
        <taxon>Aspergillus subgen. Fumigati</taxon>
    </lineage>
</organism>
<dbReference type="EMBL" id="JAAAPX010000013">
    <property type="protein sequence ID" value="KAF4243072.1"/>
    <property type="molecule type" value="Genomic_DNA"/>
</dbReference>
<accession>A0A8H4HDJ8</accession>
<gene>
    <name evidence="1" type="ORF">CNMCM6805_001674</name>
</gene>
<evidence type="ECO:0008006" key="3">
    <source>
        <dbReference type="Google" id="ProtNLM"/>
    </source>
</evidence>
<evidence type="ECO:0000313" key="2">
    <source>
        <dbReference type="Proteomes" id="UP000653565"/>
    </source>
</evidence>
<keyword evidence="2" id="KW-1185">Reference proteome</keyword>
<name>A0A8H4HDJ8_9EURO</name>
<evidence type="ECO:0000313" key="1">
    <source>
        <dbReference type="EMBL" id="KAF4243072.1"/>
    </source>
</evidence>
<dbReference type="Proteomes" id="UP000653565">
    <property type="component" value="Unassembled WGS sequence"/>
</dbReference>
<protein>
    <recommendedName>
        <fullName evidence="3">C2H2 finger domain-containing protein</fullName>
    </recommendedName>
</protein>
<reference evidence="1" key="2">
    <citation type="submission" date="2020-04" db="EMBL/GenBank/DDBJ databases">
        <authorList>
            <person name="Santos R.A.C."/>
            <person name="Steenwyk J.L."/>
            <person name="Rivero-Menendez O."/>
            <person name="Mead M.E."/>
            <person name="Silva L.P."/>
            <person name="Bastos R.W."/>
            <person name="Alastruey-Izquierdo A."/>
            <person name="Goldman G.H."/>
            <person name="Rokas A."/>
        </authorList>
    </citation>
    <scope>NUCLEOTIDE SEQUENCE</scope>
    <source>
        <strain evidence="1">CNM-CM6805</strain>
    </source>
</reference>
<reference evidence="1" key="1">
    <citation type="journal article" date="2020" name="bioRxiv">
        <title>Genomic and phenotypic heterogeneity of clinical isolates of the human pathogens Aspergillus fumigatus, Aspergillus lentulus and Aspergillus fumigatiaffinis.</title>
        <authorList>
            <person name="dos Santos R.A.C."/>
            <person name="Steenwyk J.L."/>
            <person name="Rivero-Menendez O."/>
            <person name="Mead M.E."/>
            <person name="Silva L.P."/>
            <person name="Bastos R.W."/>
            <person name="Alastruey-Izquierdo A."/>
            <person name="Goldman G.H."/>
            <person name="Rokas A."/>
        </authorList>
    </citation>
    <scope>NUCLEOTIDE SEQUENCE</scope>
    <source>
        <strain evidence="1">CNM-CM6805</strain>
    </source>
</reference>
<dbReference type="Pfam" id="PF24666">
    <property type="entry name" value="zf-C2H2_fungi_2"/>
    <property type="match status" value="1"/>
</dbReference>
<dbReference type="AlphaFoldDB" id="A0A8H4HDJ8"/>